<dbReference type="Pfam" id="PF01347">
    <property type="entry name" value="Vitellogenin_N"/>
    <property type="match status" value="1"/>
</dbReference>
<dbReference type="Gene3D" id="2.30.230.10">
    <property type="entry name" value="Lipovitellin, beta-sheet shell regions, chain A"/>
    <property type="match status" value="1"/>
</dbReference>
<dbReference type="GO" id="GO:0005783">
    <property type="term" value="C:endoplasmic reticulum"/>
    <property type="evidence" value="ECO:0007669"/>
    <property type="project" value="TreeGrafter"/>
</dbReference>
<dbReference type="InterPro" id="IPR001747">
    <property type="entry name" value="Vitellogenin_N"/>
</dbReference>
<sequence>GYLLYLSSIILAWDLHFFSLLSRSPSPDGPDKPSEAGKPVGFRVESELKVSNVWELGREVLLEILGTNFQVFTSTGKDQSYNFIKIRSNLEKAKLRTFLHLNDGIAVGAYMDKSLQPVSANVARGVMSLFQYAAFSEKREEVDVSGRCIAAYVRQNTGNHVTKQKSNCKTMRANSGYERSQKIFGIEKQQKSTVDYKFTGDGLVIDSLKAVETQRMEVAIRRQVGAQIYSNQTLVLKESLSEGKTVKGSDVSVAIAALESRHKMKLVNRELEVEEVTRNSFLAGTTNLKKYVSSKKKYLTPKKVGQHEAAAVFLGLVEVIRSSSKEQIKSILKDKNSEILPQLLDGIAAAQTFEGHSAVMNFLDLNKEDDVHLIERYLMVLSLATNVPETIVEVKPYDSSARGIAFDLLLNIGLNDDFLELVISQLGQKSEKELTKYVWSRLSDKAEKCEKFRLQLIKAIVKNSKNNYNALALDGLSTSFTRIFHRDRSAESGFIESMEIGGGLLKRSVFDVYVKNNQSNFDLLSSLLETLAQVMIHPELRHLE</sequence>
<dbReference type="GO" id="GO:0005794">
    <property type="term" value="C:Golgi apparatus"/>
    <property type="evidence" value="ECO:0007669"/>
    <property type="project" value="TreeGrafter"/>
</dbReference>
<reference evidence="4" key="1">
    <citation type="submission" date="2023-07" db="EMBL/GenBank/DDBJ databases">
        <title>Chromosome-level genome assembly of Artemia franciscana.</title>
        <authorList>
            <person name="Jo E."/>
        </authorList>
    </citation>
    <scope>NUCLEOTIDE SEQUENCE</scope>
    <source>
        <tissue evidence="4">Whole body</tissue>
    </source>
</reference>
<evidence type="ECO:0000313" key="4">
    <source>
        <dbReference type="EMBL" id="KAK2720209.1"/>
    </source>
</evidence>
<proteinExistence type="predicted"/>
<dbReference type="GO" id="GO:0005548">
    <property type="term" value="F:phospholipid transporter activity"/>
    <property type="evidence" value="ECO:0007669"/>
    <property type="project" value="InterPro"/>
</dbReference>
<dbReference type="GO" id="GO:0016323">
    <property type="term" value="C:basolateral plasma membrane"/>
    <property type="evidence" value="ECO:0007669"/>
    <property type="project" value="TreeGrafter"/>
</dbReference>
<evidence type="ECO:0000313" key="5">
    <source>
        <dbReference type="Proteomes" id="UP001187531"/>
    </source>
</evidence>
<dbReference type="Proteomes" id="UP001187531">
    <property type="component" value="Unassembled WGS sequence"/>
</dbReference>
<dbReference type="GO" id="GO:0042157">
    <property type="term" value="P:lipoprotein metabolic process"/>
    <property type="evidence" value="ECO:0007669"/>
    <property type="project" value="TreeGrafter"/>
</dbReference>
<name>A0AA88LBL1_ARTSF</name>
<keyword evidence="5" id="KW-1185">Reference proteome</keyword>
<keyword evidence="1 2" id="KW-0732">Signal</keyword>
<dbReference type="InterPro" id="IPR015819">
    <property type="entry name" value="Lipid_transp_b-sht_shell"/>
</dbReference>
<dbReference type="InterPro" id="IPR039988">
    <property type="entry name" value="MTTP"/>
</dbReference>
<dbReference type="SUPFAM" id="SSF56968">
    <property type="entry name" value="Lipovitellin-phosvitin complex, beta-sheet shell regions"/>
    <property type="match status" value="1"/>
</dbReference>
<feature type="signal peptide" evidence="2">
    <location>
        <begin position="1"/>
        <end position="22"/>
    </location>
</feature>
<dbReference type="InterPro" id="IPR011030">
    <property type="entry name" value="Lipovitellin_superhlx_dom"/>
</dbReference>
<dbReference type="EMBL" id="JAVRJZ010000007">
    <property type="protein sequence ID" value="KAK2720209.1"/>
    <property type="molecule type" value="Genomic_DNA"/>
</dbReference>
<evidence type="ECO:0000256" key="1">
    <source>
        <dbReference type="ARBA" id="ARBA00022729"/>
    </source>
</evidence>
<accession>A0AA88LBL1</accession>
<evidence type="ECO:0000259" key="3">
    <source>
        <dbReference type="SMART" id="SM00638"/>
    </source>
</evidence>
<gene>
    <name evidence="4" type="ORF">QYM36_004188</name>
</gene>
<dbReference type="AlphaFoldDB" id="A0AA88LBL1"/>
<comment type="caution">
    <text evidence="4">The sequence shown here is derived from an EMBL/GenBank/DDBJ whole genome shotgun (WGS) entry which is preliminary data.</text>
</comment>
<protein>
    <recommendedName>
        <fullName evidence="3">Vitellogenin domain-containing protein</fullName>
    </recommendedName>
</protein>
<feature type="non-terminal residue" evidence="4">
    <location>
        <position position="1"/>
    </location>
</feature>
<dbReference type="InterPro" id="IPR015816">
    <property type="entry name" value="Vitellinogen_b-sht_N"/>
</dbReference>
<feature type="chain" id="PRO_5041711969" description="Vitellogenin domain-containing protein" evidence="2">
    <location>
        <begin position="23"/>
        <end position="544"/>
    </location>
</feature>
<dbReference type="PANTHER" id="PTHR13024">
    <property type="entry name" value="MICROSOMAL TRIGLYCERIDE TRANSFER PROTEIN, LARGE SUBUNIT"/>
    <property type="match status" value="1"/>
</dbReference>
<evidence type="ECO:0000256" key="2">
    <source>
        <dbReference type="SAM" id="SignalP"/>
    </source>
</evidence>
<feature type="domain" description="Vitellogenin" evidence="3">
    <location>
        <begin position="33"/>
        <end position="544"/>
    </location>
</feature>
<dbReference type="Gene3D" id="1.25.10.20">
    <property type="entry name" value="Vitellinogen, superhelical"/>
    <property type="match status" value="1"/>
</dbReference>
<dbReference type="PANTHER" id="PTHR13024:SF0">
    <property type="entry name" value="MICROSOMAL TRIACYLGLYCEROL TRANSFER PROTEIN"/>
    <property type="match status" value="1"/>
</dbReference>
<dbReference type="SMART" id="SM00638">
    <property type="entry name" value="LPD_N"/>
    <property type="match status" value="1"/>
</dbReference>
<organism evidence="4 5">
    <name type="scientific">Artemia franciscana</name>
    <name type="common">Brine shrimp</name>
    <name type="synonym">Artemia sanfranciscana</name>
    <dbReference type="NCBI Taxonomy" id="6661"/>
    <lineage>
        <taxon>Eukaryota</taxon>
        <taxon>Metazoa</taxon>
        <taxon>Ecdysozoa</taxon>
        <taxon>Arthropoda</taxon>
        <taxon>Crustacea</taxon>
        <taxon>Branchiopoda</taxon>
        <taxon>Anostraca</taxon>
        <taxon>Artemiidae</taxon>
        <taxon>Artemia</taxon>
    </lineage>
</organism>